<dbReference type="EMBL" id="LT981265">
    <property type="protein sequence ID" value="SPC33705.1"/>
    <property type="molecule type" value="Genomic_DNA"/>
</dbReference>
<dbReference type="GO" id="GO:0019464">
    <property type="term" value="P:glycine decarboxylation via glycine cleavage system"/>
    <property type="evidence" value="ECO:0007669"/>
    <property type="project" value="InterPro"/>
</dbReference>
<dbReference type="SUPFAM" id="SSF64307">
    <property type="entry name" value="SirA-like"/>
    <property type="match status" value="1"/>
</dbReference>
<dbReference type="Pfam" id="PF01206">
    <property type="entry name" value="TusA"/>
    <property type="match status" value="1"/>
</dbReference>
<gene>
    <name evidence="2" type="ORF">NCAV_0512</name>
</gene>
<dbReference type="CDD" id="cd00291">
    <property type="entry name" value="SirA_YedF_YeeD"/>
    <property type="match status" value="1"/>
</dbReference>
<dbReference type="RefSeq" id="WP_103287483.1">
    <property type="nucleotide sequence ID" value="NZ_LT981265.1"/>
</dbReference>
<dbReference type="KEGG" id="ncv:NCAV_0512"/>
<dbReference type="SUPFAM" id="SSF51230">
    <property type="entry name" value="Single hybrid motif"/>
    <property type="match status" value="1"/>
</dbReference>
<evidence type="ECO:0000313" key="2">
    <source>
        <dbReference type="EMBL" id="SPC33705.1"/>
    </source>
</evidence>
<dbReference type="InterPro" id="IPR033753">
    <property type="entry name" value="GCV_H/Fam206"/>
</dbReference>
<dbReference type="Pfam" id="PF01597">
    <property type="entry name" value="GCV_H"/>
    <property type="match status" value="1"/>
</dbReference>
<dbReference type="Gene3D" id="3.30.110.40">
    <property type="entry name" value="TusA-like domain"/>
    <property type="match status" value="1"/>
</dbReference>
<dbReference type="CDD" id="cd06848">
    <property type="entry name" value="GCS_H"/>
    <property type="match status" value="1"/>
</dbReference>
<dbReference type="InterPro" id="IPR002930">
    <property type="entry name" value="GCV_H"/>
</dbReference>
<organism evidence="2 3">
    <name type="scientific">Candidatus Nitrosocaldus cavascurensis</name>
    <dbReference type="NCBI Taxonomy" id="2058097"/>
    <lineage>
        <taxon>Archaea</taxon>
        <taxon>Nitrososphaerota</taxon>
        <taxon>Nitrososphaeria</taxon>
        <taxon>Candidatus Nitrosocaldales</taxon>
        <taxon>Candidatus Nitrosocaldaceae</taxon>
        <taxon>Candidatus Nitrosocaldus</taxon>
    </lineage>
</organism>
<dbReference type="Gene3D" id="2.40.50.100">
    <property type="match status" value="1"/>
</dbReference>
<sequence>MGRIENCEFDDTLLYDTENLVWLKVEHPSSTPSSQWEGREEGDSITGRKTLVKIGITSILAYIAGRLTSVKIRPEGTEVEKGKSIASIESLRYFGVVRSPVRGRMVKINKLVVGKPKIVNDNPYGDGWIAVLEVSDAKDLDQLEPLEKCKHKLAEKIREMHVRCFSAFPDHEMVEIGVECAAVIPKLDELIARIEKGEVVHIVSDDPTADIEIVRWSEERGHELLEIRREEQLIHMLVRKSDGIRFIRVR</sequence>
<dbReference type="Proteomes" id="UP000236248">
    <property type="component" value="Chromosome NCAV"/>
</dbReference>
<evidence type="ECO:0000259" key="1">
    <source>
        <dbReference type="Pfam" id="PF01206"/>
    </source>
</evidence>
<dbReference type="InterPro" id="IPR001455">
    <property type="entry name" value="TusA-like"/>
</dbReference>
<dbReference type="GO" id="GO:0009249">
    <property type="term" value="P:protein lipoylation"/>
    <property type="evidence" value="ECO:0007669"/>
    <property type="project" value="TreeGrafter"/>
</dbReference>
<dbReference type="GO" id="GO:0005960">
    <property type="term" value="C:glycine cleavage complex"/>
    <property type="evidence" value="ECO:0007669"/>
    <property type="project" value="InterPro"/>
</dbReference>
<proteinExistence type="predicted"/>
<feature type="domain" description="UPF0033" evidence="1">
    <location>
        <begin position="177"/>
        <end position="240"/>
    </location>
</feature>
<dbReference type="GO" id="GO:0005829">
    <property type="term" value="C:cytosol"/>
    <property type="evidence" value="ECO:0007669"/>
    <property type="project" value="TreeGrafter"/>
</dbReference>
<evidence type="ECO:0000313" key="3">
    <source>
        <dbReference type="Proteomes" id="UP000236248"/>
    </source>
</evidence>
<dbReference type="GeneID" id="41594604"/>
<dbReference type="AlphaFoldDB" id="A0A2K5AQ06"/>
<reference evidence="3" key="1">
    <citation type="submission" date="2018-01" db="EMBL/GenBank/DDBJ databases">
        <authorList>
            <person name="Kerou L M."/>
        </authorList>
    </citation>
    <scope>NUCLEOTIDE SEQUENCE [LARGE SCALE GENOMIC DNA]</scope>
    <source>
        <strain evidence="3">SCU2</strain>
    </source>
</reference>
<dbReference type="PANTHER" id="PTHR11715">
    <property type="entry name" value="GLYCINE CLEAVAGE SYSTEM H PROTEIN"/>
    <property type="match status" value="1"/>
</dbReference>
<keyword evidence="3" id="KW-1185">Reference proteome</keyword>
<name>A0A2K5AQ06_9ARCH</name>
<dbReference type="InterPro" id="IPR011053">
    <property type="entry name" value="Single_hybrid_motif"/>
</dbReference>
<accession>A0A2K5AQ06</accession>
<protein>
    <recommendedName>
        <fullName evidence="1">UPF0033 domain-containing protein</fullName>
    </recommendedName>
</protein>
<dbReference type="PANTHER" id="PTHR11715:SF3">
    <property type="entry name" value="GLYCINE CLEAVAGE SYSTEM H PROTEIN-RELATED"/>
    <property type="match status" value="1"/>
</dbReference>
<dbReference type="InterPro" id="IPR036868">
    <property type="entry name" value="TusA-like_sf"/>
</dbReference>